<feature type="transmembrane region" description="Helical" evidence="7">
    <location>
        <begin position="350"/>
        <end position="369"/>
    </location>
</feature>
<dbReference type="InterPro" id="IPR014116">
    <property type="entry name" value="Cyt_c_oxidase_cbb3_FixG"/>
</dbReference>
<dbReference type="GO" id="GO:0046872">
    <property type="term" value="F:metal ion binding"/>
    <property type="evidence" value="ECO:0007669"/>
    <property type="project" value="UniProtKB-KW"/>
</dbReference>
<gene>
    <name evidence="9" type="ORF">EV674_11640</name>
</gene>
<organism evidence="9 10">
    <name type="scientific">Simplicispira metamorpha</name>
    <dbReference type="NCBI Taxonomy" id="80881"/>
    <lineage>
        <taxon>Bacteria</taxon>
        <taxon>Pseudomonadati</taxon>
        <taxon>Pseudomonadota</taxon>
        <taxon>Betaproteobacteria</taxon>
        <taxon>Burkholderiales</taxon>
        <taxon>Comamonadaceae</taxon>
        <taxon>Simplicispira</taxon>
    </lineage>
</organism>
<evidence type="ECO:0000256" key="1">
    <source>
        <dbReference type="ARBA" id="ARBA00022448"/>
    </source>
</evidence>
<dbReference type="EMBL" id="SLXH01000016">
    <property type="protein sequence ID" value="TCP16737.1"/>
    <property type="molecule type" value="Genomic_DNA"/>
</dbReference>
<feature type="domain" description="4Fe-4S ferredoxin-type" evidence="8">
    <location>
        <begin position="267"/>
        <end position="295"/>
    </location>
</feature>
<keyword evidence="7" id="KW-0812">Transmembrane</keyword>
<name>A0A4R2N733_9BURK</name>
<evidence type="ECO:0000256" key="7">
    <source>
        <dbReference type="SAM" id="Phobius"/>
    </source>
</evidence>
<evidence type="ECO:0000313" key="10">
    <source>
        <dbReference type="Proteomes" id="UP000295182"/>
    </source>
</evidence>
<dbReference type="FunFam" id="1.10.1060.10:FF:000015">
    <property type="entry name" value="Cytochrome c oxidase accessory protein CcoG"/>
    <property type="match status" value="1"/>
</dbReference>
<keyword evidence="5" id="KW-0408">Iron</keyword>
<dbReference type="Pfam" id="PF12801">
    <property type="entry name" value="Fer4_5"/>
    <property type="match status" value="1"/>
</dbReference>
<dbReference type="InterPro" id="IPR017896">
    <property type="entry name" value="4Fe4S_Fe-S-bd"/>
</dbReference>
<dbReference type="InterPro" id="IPR013783">
    <property type="entry name" value="Ig-like_fold"/>
</dbReference>
<feature type="transmembrane region" description="Helical" evidence="7">
    <location>
        <begin position="202"/>
        <end position="222"/>
    </location>
</feature>
<protein>
    <submittedName>
        <fullName evidence="9">Cytochrome c oxidase accessory protein FixG</fullName>
    </submittedName>
</protein>
<dbReference type="PROSITE" id="PS00198">
    <property type="entry name" value="4FE4S_FER_1"/>
    <property type="match status" value="1"/>
</dbReference>
<dbReference type="NCBIfam" id="TIGR02745">
    <property type="entry name" value="ccoG_rdxA_fixG"/>
    <property type="match status" value="1"/>
</dbReference>
<evidence type="ECO:0000256" key="2">
    <source>
        <dbReference type="ARBA" id="ARBA00022485"/>
    </source>
</evidence>
<evidence type="ECO:0000259" key="8">
    <source>
        <dbReference type="PROSITE" id="PS51379"/>
    </source>
</evidence>
<dbReference type="Gene3D" id="2.60.40.10">
    <property type="entry name" value="Immunoglobulins"/>
    <property type="match status" value="1"/>
</dbReference>
<sequence>MNSPDGKPRKIIPIAPVASEPATDKDIVSLYEAQKKVYPRSISGIFARWRWGMVFLTQLIFYGLPWLEWGQRQMVLFDLGARRFYIFGLVLYPQDFIYLTGLLIISALSLFLFTAVAGRLWCGFACPQTVYTEIFMWIEHKVEGDRSARLRLDSSSWTAEKIWKKSLKQFLWILLSIWTGFTFVGYFVPIRELGTELMALQGGWQIFWVIFYGFATYGNAGFMREQVCKYMCPYARFQSAMFDKDTLIVTYDQERGEPRGPRTKAADYKAKGLGDCIDCTLCVQVCPVGIDIRNGLQYECIGCGLCVDACDTVMDKMHYPRGLVRFSTQSAVSKGWGRAEILRRVLRPRVLVYTGILVALCVAMLASLVTRTPLKVDVERDRAALSRIVAGGKLENIYRLQIMNATEAPQRYRISARGLDGLELASEPEVAIDAAQSRWVAVRLQIPYGSADAGSHAVQFDVQALGTSAHVTEKSIFLVPR</sequence>
<dbReference type="PANTHER" id="PTHR30176:SF3">
    <property type="entry name" value="FERREDOXIN-TYPE PROTEIN NAPH"/>
    <property type="match status" value="1"/>
</dbReference>
<dbReference type="Proteomes" id="UP000295182">
    <property type="component" value="Unassembled WGS sequence"/>
</dbReference>
<evidence type="ECO:0000256" key="5">
    <source>
        <dbReference type="ARBA" id="ARBA00023004"/>
    </source>
</evidence>
<dbReference type="GO" id="GO:0005886">
    <property type="term" value="C:plasma membrane"/>
    <property type="evidence" value="ECO:0007669"/>
    <property type="project" value="TreeGrafter"/>
</dbReference>
<keyword evidence="2" id="KW-0004">4Fe-4S</keyword>
<dbReference type="InterPro" id="IPR009051">
    <property type="entry name" value="Helical_ferredxn"/>
</dbReference>
<dbReference type="InterPro" id="IPR051684">
    <property type="entry name" value="Electron_Trans/Redox"/>
</dbReference>
<dbReference type="AlphaFoldDB" id="A0A4R2N733"/>
<evidence type="ECO:0000256" key="3">
    <source>
        <dbReference type="ARBA" id="ARBA00022723"/>
    </source>
</evidence>
<proteinExistence type="predicted"/>
<dbReference type="Pfam" id="PF11614">
    <property type="entry name" value="FixG_C"/>
    <property type="match status" value="1"/>
</dbReference>
<dbReference type="Pfam" id="PF13746">
    <property type="entry name" value="Fer4_18"/>
    <property type="match status" value="1"/>
</dbReference>
<dbReference type="PROSITE" id="PS51379">
    <property type="entry name" value="4FE4S_FER_2"/>
    <property type="match status" value="2"/>
</dbReference>
<evidence type="ECO:0000256" key="6">
    <source>
        <dbReference type="ARBA" id="ARBA00023014"/>
    </source>
</evidence>
<comment type="caution">
    <text evidence="9">The sequence shown here is derived from an EMBL/GenBank/DDBJ whole genome shotgun (WGS) entry which is preliminary data.</text>
</comment>
<dbReference type="SUPFAM" id="SSF54862">
    <property type="entry name" value="4Fe-4S ferredoxins"/>
    <property type="match status" value="1"/>
</dbReference>
<dbReference type="Gene3D" id="1.10.1060.10">
    <property type="entry name" value="Alpha-helical ferredoxin"/>
    <property type="match status" value="1"/>
</dbReference>
<dbReference type="RefSeq" id="WP_119013304.1">
    <property type="nucleotide sequence ID" value="NZ_QXNC01000015.1"/>
</dbReference>
<dbReference type="InterPro" id="IPR032879">
    <property type="entry name" value="FixG_C"/>
</dbReference>
<keyword evidence="4" id="KW-0249">Electron transport</keyword>
<keyword evidence="3" id="KW-0479">Metal-binding</keyword>
<accession>A0A4R2N733</accession>
<keyword evidence="7" id="KW-0472">Membrane</keyword>
<feature type="transmembrane region" description="Helical" evidence="7">
    <location>
        <begin position="96"/>
        <end position="117"/>
    </location>
</feature>
<evidence type="ECO:0000256" key="4">
    <source>
        <dbReference type="ARBA" id="ARBA00022982"/>
    </source>
</evidence>
<evidence type="ECO:0000313" key="9">
    <source>
        <dbReference type="EMBL" id="TCP16737.1"/>
    </source>
</evidence>
<feature type="domain" description="4Fe-4S ferredoxin-type" evidence="8">
    <location>
        <begin position="299"/>
        <end position="322"/>
    </location>
</feature>
<keyword evidence="7" id="KW-1133">Transmembrane helix</keyword>
<dbReference type="OrthoDB" id="9811700at2"/>
<keyword evidence="6" id="KW-0411">Iron-sulfur</keyword>
<feature type="transmembrane region" description="Helical" evidence="7">
    <location>
        <begin position="170"/>
        <end position="190"/>
    </location>
</feature>
<dbReference type="InterPro" id="IPR017900">
    <property type="entry name" value="4Fe4S_Fe_S_CS"/>
</dbReference>
<dbReference type="PANTHER" id="PTHR30176">
    <property type="entry name" value="FERREDOXIN-TYPE PROTEIN NAPH"/>
    <property type="match status" value="1"/>
</dbReference>
<dbReference type="GO" id="GO:0051539">
    <property type="term" value="F:4 iron, 4 sulfur cluster binding"/>
    <property type="evidence" value="ECO:0007669"/>
    <property type="project" value="UniProtKB-KW"/>
</dbReference>
<reference evidence="9 10" key="1">
    <citation type="submission" date="2019-03" db="EMBL/GenBank/DDBJ databases">
        <title>Genomic Encyclopedia of Type Strains, Phase IV (KMG-IV): sequencing the most valuable type-strain genomes for metagenomic binning, comparative biology and taxonomic classification.</title>
        <authorList>
            <person name="Goeker M."/>
        </authorList>
    </citation>
    <scope>NUCLEOTIDE SEQUENCE [LARGE SCALE GENOMIC DNA]</scope>
    <source>
        <strain evidence="9 10">DSM 1837</strain>
    </source>
</reference>
<keyword evidence="10" id="KW-1185">Reference proteome</keyword>
<feature type="transmembrane region" description="Helical" evidence="7">
    <location>
        <begin position="49"/>
        <end position="67"/>
    </location>
</feature>
<keyword evidence="1" id="KW-0813">Transport</keyword>